<protein>
    <recommendedName>
        <fullName evidence="4">Methyltransferase type 11 domain-containing protein</fullName>
    </recommendedName>
</protein>
<organism evidence="5 6">
    <name type="scientific">Triparma laevis f. longispina</name>
    <dbReference type="NCBI Taxonomy" id="1714387"/>
    <lineage>
        <taxon>Eukaryota</taxon>
        <taxon>Sar</taxon>
        <taxon>Stramenopiles</taxon>
        <taxon>Ochrophyta</taxon>
        <taxon>Bolidophyceae</taxon>
        <taxon>Parmales</taxon>
        <taxon>Triparmaceae</taxon>
        <taxon>Triparma</taxon>
    </lineage>
</organism>
<dbReference type="OrthoDB" id="197974at2759"/>
<dbReference type="PANTHER" id="PTHR13090:SF1">
    <property type="entry name" value="ARGININE-HYDROXYLASE NDUFAF5, MITOCHONDRIAL"/>
    <property type="match status" value="1"/>
</dbReference>
<evidence type="ECO:0000256" key="2">
    <source>
        <dbReference type="ARBA" id="ARBA00022679"/>
    </source>
</evidence>
<dbReference type="InterPro" id="IPR013216">
    <property type="entry name" value="Methyltransf_11"/>
</dbReference>
<evidence type="ECO:0000256" key="3">
    <source>
        <dbReference type="SAM" id="MobiDB-lite"/>
    </source>
</evidence>
<dbReference type="GO" id="GO:0032259">
    <property type="term" value="P:methylation"/>
    <property type="evidence" value="ECO:0007669"/>
    <property type="project" value="UniProtKB-KW"/>
</dbReference>
<name>A0A9W6ZQ99_9STRA</name>
<comment type="caution">
    <text evidence="5">The sequence shown here is derived from an EMBL/GenBank/DDBJ whole genome shotgun (WGS) entry which is preliminary data.</text>
</comment>
<feature type="domain" description="Methyltransferase type 11" evidence="4">
    <location>
        <begin position="122"/>
        <end position="199"/>
    </location>
</feature>
<proteinExistence type="predicted"/>
<feature type="region of interest" description="Disordered" evidence="3">
    <location>
        <begin position="334"/>
        <end position="359"/>
    </location>
</feature>
<dbReference type="GO" id="GO:0008757">
    <property type="term" value="F:S-adenosylmethionine-dependent methyltransferase activity"/>
    <property type="evidence" value="ECO:0007669"/>
    <property type="project" value="InterPro"/>
</dbReference>
<dbReference type="EMBL" id="BRXW01000435">
    <property type="protein sequence ID" value="GMH54624.1"/>
    <property type="molecule type" value="Genomic_DNA"/>
</dbReference>
<feature type="compositionally biased region" description="Basic and acidic residues" evidence="3">
    <location>
        <begin position="334"/>
        <end position="344"/>
    </location>
</feature>
<dbReference type="InterPro" id="IPR029063">
    <property type="entry name" value="SAM-dependent_MTases_sf"/>
</dbReference>
<gene>
    <name evidence="5" type="ORF">TrLO_g9341</name>
</gene>
<reference evidence="6" key="1">
    <citation type="journal article" date="2023" name="Commun. Biol.">
        <title>Genome analysis of Parmales, the sister group of diatoms, reveals the evolutionary specialization of diatoms from phago-mixotrophs to photoautotrophs.</title>
        <authorList>
            <person name="Ban H."/>
            <person name="Sato S."/>
            <person name="Yoshikawa S."/>
            <person name="Yamada K."/>
            <person name="Nakamura Y."/>
            <person name="Ichinomiya M."/>
            <person name="Sato N."/>
            <person name="Blanc-Mathieu R."/>
            <person name="Endo H."/>
            <person name="Kuwata A."/>
            <person name="Ogata H."/>
        </authorList>
    </citation>
    <scope>NUCLEOTIDE SEQUENCE [LARGE SCALE GENOMIC DNA]</scope>
    <source>
        <strain evidence="6">NIES 3700</strain>
    </source>
</reference>
<dbReference type="SUPFAM" id="SSF53335">
    <property type="entry name" value="S-adenosyl-L-methionine-dependent methyltransferases"/>
    <property type="match status" value="1"/>
</dbReference>
<dbReference type="PANTHER" id="PTHR13090">
    <property type="entry name" value="ARGININE-HYDROXYLASE NDUFAF5, MITOCHONDRIAL"/>
    <property type="match status" value="1"/>
</dbReference>
<evidence type="ECO:0000313" key="6">
    <source>
        <dbReference type="Proteomes" id="UP001165122"/>
    </source>
</evidence>
<keyword evidence="1" id="KW-0489">Methyltransferase</keyword>
<evidence type="ECO:0000256" key="1">
    <source>
        <dbReference type="ARBA" id="ARBA00022603"/>
    </source>
</evidence>
<accession>A0A9W6ZQ99</accession>
<keyword evidence="6" id="KW-1185">Reference proteome</keyword>
<dbReference type="Gene3D" id="3.40.50.150">
    <property type="entry name" value="Vaccinia Virus protein VP39"/>
    <property type="match status" value="1"/>
</dbReference>
<dbReference type="GO" id="GO:0032981">
    <property type="term" value="P:mitochondrial respiratory chain complex I assembly"/>
    <property type="evidence" value="ECO:0007669"/>
    <property type="project" value="TreeGrafter"/>
</dbReference>
<dbReference type="CDD" id="cd02440">
    <property type="entry name" value="AdoMet_MTases"/>
    <property type="match status" value="1"/>
</dbReference>
<sequence length="359" mass="39127">MITHFSRSSCLSLLRSLKSTKFSSSQTSSSRRMLSSSVFDRPFKIAQKNASSHLLSKSDSDPIDYSYFNTEIATRLIERLEDVRSRDFTLALDLGSKTGEVLMAINREESLSGNGGGIGGVRKLVMVEGSKGMRSLVNSEEEFCSSYTVPDGDEAMLPLPFPDDSFDCVVSSMSLHWISDLPSTLTEINRILKPDGAILLAIPGGETLPELRSSLLLAETERDGGVSLRCGPYVDVPDVGRLLQGAGFRLNTVDVDSVAVSYPNMMVLMEHLQRMGENNASTARRGTASKDLFLSAAAIYSSMFPSEFNDDSNPSEDEIIATVQVIYGIGWKKHDSQQKPDERGTASAKIGEDIVIDQG</sequence>
<keyword evidence="2" id="KW-0808">Transferase</keyword>
<dbReference type="AlphaFoldDB" id="A0A9W6ZQ99"/>
<dbReference type="InterPro" id="IPR050602">
    <property type="entry name" value="Malonyl-ACP_OMT"/>
</dbReference>
<evidence type="ECO:0000259" key="4">
    <source>
        <dbReference type="Pfam" id="PF08241"/>
    </source>
</evidence>
<evidence type="ECO:0000313" key="5">
    <source>
        <dbReference type="EMBL" id="GMH54624.1"/>
    </source>
</evidence>
<dbReference type="Pfam" id="PF08241">
    <property type="entry name" value="Methyltransf_11"/>
    <property type="match status" value="1"/>
</dbReference>
<dbReference type="GO" id="GO:0005739">
    <property type="term" value="C:mitochondrion"/>
    <property type="evidence" value="ECO:0007669"/>
    <property type="project" value="TreeGrafter"/>
</dbReference>
<dbReference type="Proteomes" id="UP001165122">
    <property type="component" value="Unassembled WGS sequence"/>
</dbReference>